<dbReference type="Pfam" id="PF00004">
    <property type="entry name" value="AAA"/>
    <property type="match status" value="1"/>
</dbReference>
<organism evidence="5 6">
    <name type="scientific">Blastococcus jejuensis</name>
    <dbReference type="NCBI Taxonomy" id="351224"/>
    <lineage>
        <taxon>Bacteria</taxon>
        <taxon>Bacillati</taxon>
        <taxon>Actinomycetota</taxon>
        <taxon>Actinomycetes</taxon>
        <taxon>Geodermatophilales</taxon>
        <taxon>Geodermatophilaceae</taxon>
        <taxon>Blastococcus</taxon>
    </lineage>
</organism>
<dbReference type="SUPFAM" id="SSF52540">
    <property type="entry name" value="P-loop containing nucleoside triphosphate hydrolases"/>
    <property type="match status" value="1"/>
</dbReference>
<protein>
    <submittedName>
        <fullName evidence="5">AAA family ATPase</fullName>
    </submittedName>
</protein>
<dbReference type="InterPro" id="IPR050221">
    <property type="entry name" value="26S_Proteasome_ATPase"/>
</dbReference>
<dbReference type="SMART" id="SM00382">
    <property type="entry name" value="AAA"/>
    <property type="match status" value="1"/>
</dbReference>
<dbReference type="PANTHER" id="PTHR23073">
    <property type="entry name" value="26S PROTEASOME REGULATORY SUBUNIT"/>
    <property type="match status" value="1"/>
</dbReference>
<evidence type="ECO:0000256" key="2">
    <source>
        <dbReference type="ARBA" id="ARBA00022741"/>
    </source>
</evidence>
<sequence length="488" mass="52130">MPRSAGFASYSPLPETVVLPDGEMRPELADVGRLVRRGVRAVVGAARAEEQPRLSRILAGHLGGEVGALDVVEETWPGYDHVNVQAGLDAWLAVPGRSAELVGVTHHQGVMFGLADLLAGGRHEEMHGLRPGNPASVNLACGPDGAVRPCIRCGIYLVTEGDVRTAVLLRGAAPEFGQDHVSVQAMSTDPAAARSAARDIRAATLAENVFRGQVLSFGQEVFGHGRTLLQFHRRPTMTADQLILAPHTLAEVQRQVVDVARHKERLLAAGQHLKRGLLLYGPPGVGKTHTVRYLTSSLSGTTVLQLTGHALHLIAEACSVARALQPAMLIVEDVDLIAEDRGMHPGQHPLLFQLLNEMDGLAEDADVVFVLTTNRADLLEPALAARPGRVDQAVALELPDHVARRALFELYRGTLDVDTSRLDDVLARTDGVTASFLKELLRRAALVAAGRTPEADSIAVSADDLDAALEELLDTRNAMTRTLLGSGG</sequence>
<dbReference type="Gene3D" id="1.10.8.60">
    <property type="match status" value="1"/>
</dbReference>
<evidence type="ECO:0000256" key="3">
    <source>
        <dbReference type="ARBA" id="ARBA00022840"/>
    </source>
</evidence>
<keyword evidence="6" id="KW-1185">Reference proteome</keyword>
<dbReference type="Gene3D" id="3.40.50.300">
    <property type="entry name" value="P-loop containing nucleotide triphosphate hydrolases"/>
    <property type="match status" value="1"/>
</dbReference>
<name>A0ABP6PM26_9ACTN</name>
<evidence type="ECO:0000313" key="5">
    <source>
        <dbReference type="EMBL" id="GAA3180593.1"/>
    </source>
</evidence>
<gene>
    <name evidence="5" type="ORF">GCM10010531_38400</name>
</gene>
<evidence type="ECO:0000313" key="6">
    <source>
        <dbReference type="Proteomes" id="UP001499924"/>
    </source>
</evidence>
<reference evidence="6" key="1">
    <citation type="journal article" date="2019" name="Int. J. Syst. Evol. Microbiol.">
        <title>The Global Catalogue of Microorganisms (GCM) 10K type strain sequencing project: providing services to taxonomists for standard genome sequencing and annotation.</title>
        <authorList>
            <consortium name="The Broad Institute Genomics Platform"/>
            <consortium name="The Broad Institute Genome Sequencing Center for Infectious Disease"/>
            <person name="Wu L."/>
            <person name="Ma J."/>
        </authorList>
    </citation>
    <scope>NUCLEOTIDE SEQUENCE [LARGE SCALE GENOMIC DNA]</scope>
    <source>
        <strain evidence="6">JCM 15614</strain>
    </source>
</reference>
<feature type="domain" description="AAA+ ATPase" evidence="4">
    <location>
        <begin position="273"/>
        <end position="400"/>
    </location>
</feature>
<dbReference type="InterPro" id="IPR027417">
    <property type="entry name" value="P-loop_NTPase"/>
</dbReference>
<keyword evidence="3" id="KW-0067">ATP-binding</keyword>
<comment type="caution">
    <text evidence="5">The sequence shown here is derived from an EMBL/GenBank/DDBJ whole genome shotgun (WGS) entry which is preliminary data.</text>
</comment>
<evidence type="ECO:0000259" key="4">
    <source>
        <dbReference type="SMART" id="SM00382"/>
    </source>
</evidence>
<evidence type="ECO:0000256" key="1">
    <source>
        <dbReference type="ARBA" id="ARBA00006914"/>
    </source>
</evidence>
<dbReference type="InterPro" id="IPR003593">
    <property type="entry name" value="AAA+_ATPase"/>
</dbReference>
<dbReference type="Proteomes" id="UP001499924">
    <property type="component" value="Unassembled WGS sequence"/>
</dbReference>
<dbReference type="RefSeq" id="WP_344690663.1">
    <property type="nucleotide sequence ID" value="NZ_BAAAVV010000012.1"/>
</dbReference>
<keyword evidence="2" id="KW-0547">Nucleotide-binding</keyword>
<proteinExistence type="inferred from homology"/>
<accession>A0ABP6PM26</accession>
<comment type="similarity">
    <text evidence="1">Belongs to the AAA ATPase family.</text>
</comment>
<dbReference type="EMBL" id="BAAAVV010000012">
    <property type="protein sequence ID" value="GAA3180593.1"/>
    <property type="molecule type" value="Genomic_DNA"/>
</dbReference>
<dbReference type="CDD" id="cd19481">
    <property type="entry name" value="RecA-like_protease"/>
    <property type="match status" value="1"/>
</dbReference>
<dbReference type="InterPro" id="IPR003959">
    <property type="entry name" value="ATPase_AAA_core"/>
</dbReference>